<dbReference type="GO" id="GO:0080120">
    <property type="term" value="P:CAAX-box protein maturation"/>
    <property type="evidence" value="ECO:0007669"/>
    <property type="project" value="UniProtKB-ARBA"/>
</dbReference>
<evidence type="ECO:0000256" key="1">
    <source>
        <dbReference type="SAM" id="Phobius"/>
    </source>
</evidence>
<reference evidence="3 4" key="1">
    <citation type="submission" date="2016-04" db="EMBL/GenBank/DDBJ databases">
        <title>Complete genome sequence of the haloalkaliphilic hydrocarbon-degrading bacterium Dietzia psychralcaliphila ILA-1T, isolated from a drain of a fish product-processing plant.</title>
        <authorList>
            <person name="Zhao J."/>
            <person name="Hu B."/>
            <person name="Geng S."/>
            <person name="Nie Y."/>
            <person name="Tang Y."/>
        </authorList>
    </citation>
    <scope>NUCLEOTIDE SEQUENCE [LARGE SCALE GENOMIC DNA]</scope>
    <source>
        <strain evidence="3 4">ILA-1</strain>
    </source>
</reference>
<keyword evidence="3" id="KW-0645">Protease</keyword>
<gene>
    <name evidence="3" type="ORF">A6048_17065</name>
</gene>
<dbReference type="RefSeq" id="WP_107747044.1">
    <property type="nucleotide sequence ID" value="NZ_CP015453.1"/>
</dbReference>
<dbReference type="KEGG" id="dpc:A6048_17065"/>
<evidence type="ECO:0000313" key="3">
    <source>
        <dbReference type="EMBL" id="AWH96924.1"/>
    </source>
</evidence>
<dbReference type="EMBL" id="CP015453">
    <property type="protein sequence ID" value="AWH96924.1"/>
    <property type="molecule type" value="Genomic_DNA"/>
</dbReference>
<feature type="transmembrane region" description="Helical" evidence="1">
    <location>
        <begin position="43"/>
        <end position="64"/>
    </location>
</feature>
<dbReference type="Proteomes" id="UP000244903">
    <property type="component" value="Chromosome"/>
</dbReference>
<keyword evidence="1" id="KW-1133">Transmembrane helix</keyword>
<proteinExistence type="predicted"/>
<dbReference type="GO" id="GO:0006508">
    <property type="term" value="P:proteolysis"/>
    <property type="evidence" value="ECO:0007669"/>
    <property type="project" value="UniProtKB-KW"/>
</dbReference>
<dbReference type="InterPro" id="IPR003675">
    <property type="entry name" value="Rce1/LyrA-like_dom"/>
</dbReference>
<accession>A0AAD0JTC1</accession>
<evidence type="ECO:0000259" key="2">
    <source>
        <dbReference type="Pfam" id="PF02517"/>
    </source>
</evidence>
<dbReference type="AlphaFoldDB" id="A0AAD0JTC1"/>
<dbReference type="GO" id="GO:0004175">
    <property type="term" value="F:endopeptidase activity"/>
    <property type="evidence" value="ECO:0007669"/>
    <property type="project" value="UniProtKB-ARBA"/>
</dbReference>
<sequence length="186" mass="19360">MTEFVLFCAPTLIYVVVQSRRSDRSAGAAMRLAGVSRGSLAAYGWALVLFVPLLAAGWLSLALVPAEVLEQPGVSVAAMSSVGVAAAVVLRAVGEEVFFRGLLGGVFIRRLGFGWGNLLQSVVFLVPHLALLAVDVRLWPLIPVQFAAGWLLGWLRHSSGTLVPGAAVHALANLAAGVVAAGLLPV</sequence>
<feature type="transmembrane region" description="Helical" evidence="1">
    <location>
        <begin position="76"/>
        <end position="93"/>
    </location>
</feature>
<keyword evidence="4" id="KW-1185">Reference proteome</keyword>
<dbReference type="Pfam" id="PF02517">
    <property type="entry name" value="Rce1-like"/>
    <property type="match status" value="1"/>
</dbReference>
<feature type="transmembrane region" description="Helical" evidence="1">
    <location>
        <begin position="161"/>
        <end position="184"/>
    </location>
</feature>
<feature type="domain" description="CAAX prenyl protease 2/Lysostaphin resistance protein A-like" evidence="2">
    <location>
        <begin position="82"/>
        <end position="174"/>
    </location>
</feature>
<feature type="transmembrane region" description="Helical" evidence="1">
    <location>
        <begin position="138"/>
        <end position="155"/>
    </location>
</feature>
<organism evidence="3 4">
    <name type="scientific">Dietzia psychralcaliphila</name>
    <dbReference type="NCBI Taxonomy" id="139021"/>
    <lineage>
        <taxon>Bacteria</taxon>
        <taxon>Bacillati</taxon>
        <taxon>Actinomycetota</taxon>
        <taxon>Actinomycetes</taxon>
        <taxon>Mycobacteriales</taxon>
        <taxon>Dietziaceae</taxon>
        <taxon>Dietzia</taxon>
    </lineage>
</organism>
<name>A0AAD0JTC1_9ACTN</name>
<keyword evidence="3" id="KW-0378">Hydrolase</keyword>
<protein>
    <submittedName>
        <fullName evidence="3">CAAX protease</fullName>
    </submittedName>
</protein>
<feature type="transmembrane region" description="Helical" evidence="1">
    <location>
        <begin position="113"/>
        <end position="131"/>
    </location>
</feature>
<keyword evidence="1" id="KW-0812">Transmembrane</keyword>
<evidence type="ECO:0000313" key="4">
    <source>
        <dbReference type="Proteomes" id="UP000244903"/>
    </source>
</evidence>
<keyword evidence="1" id="KW-0472">Membrane</keyword>